<feature type="domain" description="ParB-like N-terminal" evidence="5">
    <location>
        <begin position="146"/>
        <end position="235"/>
    </location>
</feature>
<dbReference type="GO" id="GO:0045881">
    <property type="term" value="P:positive regulation of sporulation resulting in formation of a cellular spore"/>
    <property type="evidence" value="ECO:0007669"/>
    <property type="project" value="TreeGrafter"/>
</dbReference>
<dbReference type="NCBIfam" id="TIGR00180">
    <property type="entry name" value="parB_part"/>
    <property type="match status" value="1"/>
</dbReference>
<evidence type="ECO:0000256" key="3">
    <source>
        <dbReference type="ARBA" id="ARBA00023125"/>
    </source>
</evidence>
<dbReference type="Proteomes" id="UP000182975">
    <property type="component" value="Unassembled WGS sequence"/>
</dbReference>
<proteinExistence type="inferred from homology"/>
<sequence length="405" mass="45622">MANQRRGLGRGLNSLLGESMGEVGYTQPQKKEEKPQPAPEPKPEPKVEKKPEPAPAEHKVKATLTAEVTEQAAHSATIKERPANPQVSKPQPPRRKVDEYTNKAIMEGDVAKPKPYIEEPDHAEIKGVVVREPRKPVEEKKQTGDIEVPLASVQPNPDQPRTNFNKVEIEELAQSIKREGLLQPILVRKYNDGYQIIAGERRWQACKSLGMKEIPIRIKDVADDKALELALIENIQRSDLNPIEEAYGYKRLMERKNMTQSDVAQAVSKGRSTIANALRLLELPEDAQQLLFEEKITAGHARAILSVPTKEGRQKLTNKLRDEKLSVRETEALARLYAGQAQNNPQAAKRVPTPASFKKAARGLRERLHTNVRIKTVRGKNKIEIEFKDEDELQALFSQIMRDDL</sequence>
<dbReference type="PANTHER" id="PTHR33375">
    <property type="entry name" value="CHROMOSOME-PARTITIONING PROTEIN PARB-RELATED"/>
    <property type="match status" value="1"/>
</dbReference>
<dbReference type="Pfam" id="PF17762">
    <property type="entry name" value="HTH_ParB"/>
    <property type="match status" value="1"/>
</dbReference>
<dbReference type="Gene3D" id="3.90.1530.30">
    <property type="match status" value="1"/>
</dbReference>
<dbReference type="FunFam" id="3.90.1530.30:FF:000001">
    <property type="entry name" value="Chromosome partitioning protein ParB"/>
    <property type="match status" value="1"/>
</dbReference>
<dbReference type="GO" id="GO:0003677">
    <property type="term" value="F:DNA binding"/>
    <property type="evidence" value="ECO:0007669"/>
    <property type="project" value="UniProtKB-KW"/>
</dbReference>
<dbReference type="CDD" id="cd16393">
    <property type="entry name" value="SPO0J_N"/>
    <property type="match status" value="1"/>
</dbReference>
<gene>
    <name evidence="6" type="ORF">SAMN02910314_00188</name>
</gene>
<dbReference type="InterPro" id="IPR036086">
    <property type="entry name" value="ParB/Sulfiredoxin_sf"/>
</dbReference>
<feature type="region of interest" description="Disordered" evidence="4">
    <location>
        <begin position="1"/>
        <end position="108"/>
    </location>
</feature>
<dbReference type="AlphaFoldDB" id="A0A1H8PIB5"/>
<comment type="similarity">
    <text evidence="1">Belongs to the ParB family.</text>
</comment>
<keyword evidence="2" id="KW-0159">Chromosome partition</keyword>
<dbReference type="InterPro" id="IPR004437">
    <property type="entry name" value="ParB/RepB/Spo0J"/>
</dbReference>
<reference evidence="7" key="1">
    <citation type="submission" date="2016-10" db="EMBL/GenBank/DDBJ databases">
        <authorList>
            <person name="Varghese N."/>
        </authorList>
    </citation>
    <scope>NUCLEOTIDE SEQUENCE [LARGE SCALE GENOMIC DNA]</scope>
    <source>
        <strain evidence="7">DSM 21843</strain>
    </source>
</reference>
<dbReference type="Gene3D" id="1.10.10.2830">
    <property type="match status" value="1"/>
</dbReference>
<keyword evidence="7" id="KW-1185">Reference proteome</keyword>
<name>A0A1H8PIB5_9ACTN</name>
<dbReference type="GO" id="GO:0005694">
    <property type="term" value="C:chromosome"/>
    <property type="evidence" value="ECO:0007669"/>
    <property type="project" value="TreeGrafter"/>
</dbReference>
<dbReference type="SMART" id="SM00470">
    <property type="entry name" value="ParB"/>
    <property type="match status" value="1"/>
</dbReference>
<evidence type="ECO:0000256" key="4">
    <source>
        <dbReference type="SAM" id="MobiDB-lite"/>
    </source>
</evidence>
<dbReference type="InterPro" id="IPR050336">
    <property type="entry name" value="Chromosome_partition/occlusion"/>
</dbReference>
<dbReference type="FunFam" id="1.10.10.2830:FF:000001">
    <property type="entry name" value="Chromosome partitioning protein ParB"/>
    <property type="match status" value="1"/>
</dbReference>
<dbReference type="InterPro" id="IPR041468">
    <property type="entry name" value="HTH_ParB/Spo0J"/>
</dbReference>
<dbReference type="InterPro" id="IPR003115">
    <property type="entry name" value="ParB_N"/>
</dbReference>
<dbReference type="RefSeq" id="WP_240480592.1">
    <property type="nucleotide sequence ID" value="NZ_CP011402.1"/>
</dbReference>
<dbReference type="GO" id="GO:0007059">
    <property type="term" value="P:chromosome segregation"/>
    <property type="evidence" value="ECO:0007669"/>
    <property type="project" value="UniProtKB-KW"/>
</dbReference>
<dbReference type="Pfam" id="PF02195">
    <property type="entry name" value="ParB_N"/>
    <property type="match status" value="1"/>
</dbReference>
<evidence type="ECO:0000313" key="6">
    <source>
        <dbReference type="EMBL" id="SEO41749.1"/>
    </source>
</evidence>
<protein>
    <submittedName>
        <fullName evidence="6">Chromosome partitioning protein, ParB family</fullName>
    </submittedName>
</protein>
<dbReference type="SUPFAM" id="SSF110849">
    <property type="entry name" value="ParB/Sulfiredoxin"/>
    <property type="match status" value="1"/>
</dbReference>
<dbReference type="EMBL" id="FOEC01000001">
    <property type="protein sequence ID" value="SEO41749.1"/>
    <property type="molecule type" value="Genomic_DNA"/>
</dbReference>
<evidence type="ECO:0000256" key="2">
    <source>
        <dbReference type="ARBA" id="ARBA00022829"/>
    </source>
</evidence>
<feature type="compositionally biased region" description="Basic and acidic residues" evidence="4">
    <location>
        <begin position="29"/>
        <end position="60"/>
    </location>
</feature>
<accession>A0A1H8PIB5</accession>
<dbReference type="STRING" id="79604.AAY81_09955"/>
<evidence type="ECO:0000256" key="1">
    <source>
        <dbReference type="ARBA" id="ARBA00006295"/>
    </source>
</evidence>
<evidence type="ECO:0000313" key="7">
    <source>
        <dbReference type="Proteomes" id="UP000182975"/>
    </source>
</evidence>
<dbReference type="PANTHER" id="PTHR33375:SF1">
    <property type="entry name" value="CHROMOSOME-PARTITIONING PROTEIN PARB-RELATED"/>
    <property type="match status" value="1"/>
</dbReference>
<organism evidence="6 7">
    <name type="scientific">Denitrobacterium detoxificans</name>
    <dbReference type="NCBI Taxonomy" id="79604"/>
    <lineage>
        <taxon>Bacteria</taxon>
        <taxon>Bacillati</taxon>
        <taxon>Actinomycetota</taxon>
        <taxon>Coriobacteriia</taxon>
        <taxon>Eggerthellales</taxon>
        <taxon>Eggerthellaceae</taxon>
        <taxon>Denitrobacterium</taxon>
    </lineage>
</organism>
<keyword evidence="3" id="KW-0238">DNA-binding</keyword>
<evidence type="ECO:0000259" key="5">
    <source>
        <dbReference type="SMART" id="SM00470"/>
    </source>
</evidence>